<dbReference type="Proteomes" id="UP001287356">
    <property type="component" value="Unassembled WGS sequence"/>
</dbReference>
<evidence type="ECO:0000313" key="1">
    <source>
        <dbReference type="EMBL" id="KAK3371471.1"/>
    </source>
</evidence>
<reference evidence="1" key="1">
    <citation type="journal article" date="2023" name="Mol. Phylogenet. Evol.">
        <title>Genome-scale phylogeny and comparative genomics of the fungal order Sordariales.</title>
        <authorList>
            <person name="Hensen N."/>
            <person name="Bonometti L."/>
            <person name="Westerberg I."/>
            <person name="Brannstrom I.O."/>
            <person name="Guillou S."/>
            <person name="Cros-Aarteil S."/>
            <person name="Calhoun S."/>
            <person name="Haridas S."/>
            <person name="Kuo A."/>
            <person name="Mondo S."/>
            <person name="Pangilinan J."/>
            <person name="Riley R."/>
            <person name="LaButti K."/>
            <person name="Andreopoulos B."/>
            <person name="Lipzen A."/>
            <person name="Chen C."/>
            <person name="Yan M."/>
            <person name="Daum C."/>
            <person name="Ng V."/>
            <person name="Clum A."/>
            <person name="Steindorff A."/>
            <person name="Ohm R.A."/>
            <person name="Martin F."/>
            <person name="Silar P."/>
            <person name="Natvig D.O."/>
            <person name="Lalanne C."/>
            <person name="Gautier V."/>
            <person name="Ament-Velasquez S.L."/>
            <person name="Kruys A."/>
            <person name="Hutchinson M.I."/>
            <person name="Powell A.J."/>
            <person name="Barry K."/>
            <person name="Miller A.N."/>
            <person name="Grigoriev I.V."/>
            <person name="Debuchy R."/>
            <person name="Gladieux P."/>
            <person name="Hiltunen Thoren M."/>
            <person name="Johannesson H."/>
        </authorList>
    </citation>
    <scope>NUCLEOTIDE SEQUENCE</scope>
    <source>
        <strain evidence="1">CBS 958.72</strain>
    </source>
</reference>
<reference evidence="1" key="2">
    <citation type="submission" date="2023-06" db="EMBL/GenBank/DDBJ databases">
        <authorList>
            <consortium name="Lawrence Berkeley National Laboratory"/>
            <person name="Haridas S."/>
            <person name="Hensen N."/>
            <person name="Bonometti L."/>
            <person name="Westerberg I."/>
            <person name="Brannstrom I.O."/>
            <person name="Guillou S."/>
            <person name="Cros-Aarteil S."/>
            <person name="Calhoun S."/>
            <person name="Kuo A."/>
            <person name="Mondo S."/>
            <person name="Pangilinan J."/>
            <person name="Riley R."/>
            <person name="Labutti K."/>
            <person name="Andreopoulos B."/>
            <person name="Lipzen A."/>
            <person name="Chen C."/>
            <person name="Yanf M."/>
            <person name="Daum C."/>
            <person name="Ng V."/>
            <person name="Clum A."/>
            <person name="Steindorff A."/>
            <person name="Ohm R."/>
            <person name="Martin F."/>
            <person name="Silar P."/>
            <person name="Natvig D."/>
            <person name="Lalanne C."/>
            <person name="Gautier V."/>
            <person name="Ament-Velasquez S.L."/>
            <person name="Kruys A."/>
            <person name="Hutchinson M.I."/>
            <person name="Powell A.J."/>
            <person name="Barry K."/>
            <person name="Miller A.N."/>
            <person name="Grigoriev I.V."/>
            <person name="Debuchy R."/>
            <person name="Gladieux P."/>
            <person name="Thoren M.H."/>
            <person name="Johannesson H."/>
        </authorList>
    </citation>
    <scope>NUCLEOTIDE SEQUENCE</scope>
    <source>
        <strain evidence="1">CBS 958.72</strain>
    </source>
</reference>
<name>A0AAE0N5I0_9PEZI</name>
<proteinExistence type="predicted"/>
<organism evidence="1 2">
    <name type="scientific">Lasiosphaeria ovina</name>
    <dbReference type="NCBI Taxonomy" id="92902"/>
    <lineage>
        <taxon>Eukaryota</taxon>
        <taxon>Fungi</taxon>
        <taxon>Dikarya</taxon>
        <taxon>Ascomycota</taxon>
        <taxon>Pezizomycotina</taxon>
        <taxon>Sordariomycetes</taxon>
        <taxon>Sordariomycetidae</taxon>
        <taxon>Sordariales</taxon>
        <taxon>Lasiosphaeriaceae</taxon>
        <taxon>Lasiosphaeria</taxon>
    </lineage>
</organism>
<comment type="caution">
    <text evidence="1">The sequence shown here is derived from an EMBL/GenBank/DDBJ whole genome shotgun (WGS) entry which is preliminary data.</text>
</comment>
<dbReference type="AlphaFoldDB" id="A0AAE0N5I0"/>
<accession>A0AAE0N5I0</accession>
<gene>
    <name evidence="1" type="ORF">B0T24DRAFT_629160</name>
</gene>
<keyword evidence="2" id="KW-1185">Reference proteome</keyword>
<protein>
    <submittedName>
        <fullName evidence="1">Uncharacterized protein</fullName>
    </submittedName>
</protein>
<evidence type="ECO:0000313" key="2">
    <source>
        <dbReference type="Proteomes" id="UP001287356"/>
    </source>
</evidence>
<sequence length="146" mass="16376">MSRILAPVFWSLAARPVRRAHPRLTGASARLPHTNFQDMGMVMVMVEGTEADLMDLSTERPKVQTVQRSRLCGLPRPVYCPVLWFVRRPHKTCARPCAVANRTRPASRPLTSLLGRQLPGECGEVGQGWRLIATLGSLSHGQRRRR</sequence>
<dbReference type="EMBL" id="JAULSN010000005">
    <property type="protein sequence ID" value="KAK3371471.1"/>
    <property type="molecule type" value="Genomic_DNA"/>
</dbReference>